<dbReference type="EMBL" id="ASHM01050191">
    <property type="protein sequence ID" value="PNX86046.1"/>
    <property type="molecule type" value="Genomic_DNA"/>
</dbReference>
<evidence type="ECO:0000313" key="2">
    <source>
        <dbReference type="Proteomes" id="UP000236291"/>
    </source>
</evidence>
<evidence type="ECO:0000313" key="1">
    <source>
        <dbReference type="EMBL" id="PNX86046.1"/>
    </source>
</evidence>
<reference evidence="1 2" key="2">
    <citation type="journal article" date="2017" name="Front. Plant Sci.">
        <title>Gene Classification and Mining of Molecular Markers Useful in Red Clover (Trifolium pratense) Breeding.</title>
        <authorList>
            <person name="Istvanek J."/>
            <person name="Dluhosova J."/>
            <person name="Dluhos P."/>
            <person name="Patkova L."/>
            <person name="Nedelnik J."/>
            <person name="Repkova J."/>
        </authorList>
    </citation>
    <scope>NUCLEOTIDE SEQUENCE [LARGE SCALE GENOMIC DNA]</scope>
    <source>
        <strain evidence="2">cv. Tatra</strain>
        <tissue evidence="1">Young leaves</tissue>
    </source>
</reference>
<dbReference type="Proteomes" id="UP000236291">
    <property type="component" value="Unassembled WGS sequence"/>
</dbReference>
<gene>
    <name evidence="1" type="ORF">L195_g042122</name>
</gene>
<protein>
    <submittedName>
        <fullName evidence="1">Uncharacterized protein</fullName>
    </submittedName>
</protein>
<proteinExistence type="predicted"/>
<accession>A0A2K3M5H8</accession>
<feature type="non-terminal residue" evidence="1">
    <location>
        <position position="1"/>
    </location>
</feature>
<organism evidence="1 2">
    <name type="scientific">Trifolium pratense</name>
    <name type="common">Red clover</name>
    <dbReference type="NCBI Taxonomy" id="57577"/>
    <lineage>
        <taxon>Eukaryota</taxon>
        <taxon>Viridiplantae</taxon>
        <taxon>Streptophyta</taxon>
        <taxon>Embryophyta</taxon>
        <taxon>Tracheophyta</taxon>
        <taxon>Spermatophyta</taxon>
        <taxon>Magnoliopsida</taxon>
        <taxon>eudicotyledons</taxon>
        <taxon>Gunneridae</taxon>
        <taxon>Pentapetalae</taxon>
        <taxon>rosids</taxon>
        <taxon>fabids</taxon>
        <taxon>Fabales</taxon>
        <taxon>Fabaceae</taxon>
        <taxon>Papilionoideae</taxon>
        <taxon>50 kb inversion clade</taxon>
        <taxon>NPAAA clade</taxon>
        <taxon>Hologalegina</taxon>
        <taxon>IRL clade</taxon>
        <taxon>Trifolieae</taxon>
        <taxon>Trifolium</taxon>
    </lineage>
</organism>
<sequence length="56" mass="6117">RIIRKSTGKTGNEAGGTLNLEKRVVFIVAAWLDDMFTTALLEFLFVQVLSDAATST</sequence>
<name>A0A2K3M5H8_TRIPR</name>
<reference evidence="1 2" key="1">
    <citation type="journal article" date="2014" name="Am. J. Bot.">
        <title>Genome assembly and annotation for red clover (Trifolium pratense; Fabaceae).</title>
        <authorList>
            <person name="Istvanek J."/>
            <person name="Jaros M."/>
            <person name="Krenek A."/>
            <person name="Repkova J."/>
        </authorList>
    </citation>
    <scope>NUCLEOTIDE SEQUENCE [LARGE SCALE GENOMIC DNA]</scope>
    <source>
        <strain evidence="2">cv. Tatra</strain>
        <tissue evidence="1">Young leaves</tissue>
    </source>
</reference>
<comment type="caution">
    <text evidence="1">The sequence shown here is derived from an EMBL/GenBank/DDBJ whole genome shotgun (WGS) entry which is preliminary data.</text>
</comment>
<dbReference type="AlphaFoldDB" id="A0A2K3M5H8"/>